<dbReference type="Proteomes" id="UP001295423">
    <property type="component" value="Unassembled WGS sequence"/>
</dbReference>
<gene>
    <name evidence="3" type="ORF">CYCCA115_LOCUS12770</name>
</gene>
<name>A0AAD2JHK0_9STRA</name>
<feature type="compositionally biased region" description="Polar residues" evidence="1">
    <location>
        <begin position="159"/>
        <end position="169"/>
    </location>
</feature>
<sequence length="773" mass="86240">MLIGRWVLFLLATKYKDVHNAIQRIKNSNDGTVWIDVENVRGKSGFEMDHHEVLNKTSRWTKHHGLEGKVIAVVDHGSETTAVYLNDLDIAVTFSGREKADDVIANAVGRFDASIVVTADGGLRSRCTRAGGKNVINIDPVRFIDDLEATSEGDLPHEMQNTEQDSPGTRSDMERRMEEEIKIRAQLLDAEIQLGKKKKATNKRKKKLQAKIANLRTRLASRGKSLLHEMTDVSMSETADPMEQEKLLARWQELRQKFSRREQTGDRIILAEWLRRQLVTSSAASTEFAEAELSPARAFVRHLNQGDLSISLQNEAESEASSNLSSQPGVSTFELLSQQKDDYVNQDEVKMTVVSDTHGFESQLTNDGTASTLLPETDLLLHLGDFAVDSYKSKERGLEDFDKWLAMQPHKYKIVVRGNHDPLKYDFPISGAWYITEPCTATIENLTLGFVPYAPARKLAASGKLPKECDVFVSHIPPFKVLDRTLTKQNVGSSFLSKVVRSMKGKATPRLWLCGHIHEARGQMKQKFGDSVITTVVNAANANSGRATGVVHGPITICINTTDSTEIGIKGLGERHRGQLEPIPSHFQNDQQRENELLLAVDLGLKTGFALFNKQGQLLRYEQHLFHKDKLDEEIKTIVDGWESDMQAIEAIGSEEPLTVTKIAVEGGDIAILNAWESATKDVSITRISPEEWRFHLLSEKERTSGATSKAAARLIARQVVSDFGIMGNHQGKFKTDVAEAVVLGFYVCKKLGWVTRDPVVRRYTNGNVVVPR</sequence>
<dbReference type="SUPFAM" id="SSF56300">
    <property type="entry name" value="Metallo-dependent phosphatases"/>
    <property type="match status" value="1"/>
</dbReference>
<dbReference type="PANTHER" id="PTHR12905">
    <property type="entry name" value="METALLOPHOSPHOESTERASE"/>
    <property type="match status" value="1"/>
</dbReference>
<organism evidence="3 4">
    <name type="scientific">Cylindrotheca closterium</name>
    <dbReference type="NCBI Taxonomy" id="2856"/>
    <lineage>
        <taxon>Eukaryota</taxon>
        <taxon>Sar</taxon>
        <taxon>Stramenopiles</taxon>
        <taxon>Ochrophyta</taxon>
        <taxon>Bacillariophyta</taxon>
        <taxon>Bacillariophyceae</taxon>
        <taxon>Bacillariophycidae</taxon>
        <taxon>Bacillariales</taxon>
        <taxon>Bacillariaceae</taxon>
        <taxon>Cylindrotheca</taxon>
    </lineage>
</organism>
<proteinExistence type="predicted"/>
<keyword evidence="4" id="KW-1185">Reference proteome</keyword>
<accession>A0AAD2JHK0</accession>
<dbReference type="AlphaFoldDB" id="A0AAD2JHK0"/>
<dbReference type="InterPro" id="IPR029052">
    <property type="entry name" value="Metallo-depent_PP-like"/>
</dbReference>
<evidence type="ECO:0000313" key="3">
    <source>
        <dbReference type="EMBL" id="CAJ1950814.1"/>
    </source>
</evidence>
<evidence type="ECO:0000259" key="2">
    <source>
        <dbReference type="Pfam" id="PF00149"/>
    </source>
</evidence>
<dbReference type="CDD" id="cd07379">
    <property type="entry name" value="MPP_239FB"/>
    <property type="match status" value="1"/>
</dbReference>
<evidence type="ECO:0000256" key="1">
    <source>
        <dbReference type="SAM" id="MobiDB-lite"/>
    </source>
</evidence>
<comment type="caution">
    <text evidence="3">The sequence shown here is derived from an EMBL/GenBank/DDBJ whole genome shotgun (WGS) entry which is preliminary data.</text>
</comment>
<dbReference type="PANTHER" id="PTHR12905:SF0">
    <property type="entry name" value="CALCINEURIN-LIKE PHOSPHOESTERASE DOMAIN-CONTAINING PROTEIN"/>
    <property type="match status" value="1"/>
</dbReference>
<evidence type="ECO:0000313" key="4">
    <source>
        <dbReference type="Proteomes" id="UP001295423"/>
    </source>
</evidence>
<feature type="domain" description="Calcineurin-like phosphoesterase" evidence="2">
    <location>
        <begin position="350"/>
        <end position="519"/>
    </location>
</feature>
<dbReference type="EMBL" id="CAKOGP040001770">
    <property type="protein sequence ID" value="CAJ1950814.1"/>
    <property type="molecule type" value="Genomic_DNA"/>
</dbReference>
<dbReference type="GO" id="GO:0016787">
    <property type="term" value="F:hydrolase activity"/>
    <property type="evidence" value="ECO:0007669"/>
    <property type="project" value="InterPro"/>
</dbReference>
<feature type="region of interest" description="Disordered" evidence="1">
    <location>
        <begin position="150"/>
        <end position="171"/>
    </location>
</feature>
<reference evidence="3" key="1">
    <citation type="submission" date="2023-08" db="EMBL/GenBank/DDBJ databases">
        <authorList>
            <person name="Audoor S."/>
            <person name="Bilcke G."/>
        </authorList>
    </citation>
    <scope>NUCLEOTIDE SEQUENCE</scope>
</reference>
<dbReference type="InterPro" id="IPR051693">
    <property type="entry name" value="UPF0046_metallophosphoest"/>
</dbReference>
<dbReference type="Pfam" id="PF00149">
    <property type="entry name" value="Metallophos"/>
    <property type="match status" value="1"/>
</dbReference>
<dbReference type="InterPro" id="IPR004843">
    <property type="entry name" value="Calcineurin-like_PHP"/>
</dbReference>
<protein>
    <recommendedName>
        <fullName evidence="2">Calcineurin-like phosphoesterase domain-containing protein</fullName>
    </recommendedName>
</protein>
<dbReference type="Gene3D" id="3.60.21.10">
    <property type="match status" value="2"/>
</dbReference>